<dbReference type="OrthoDB" id="7746043at2"/>
<gene>
    <name evidence="1" type="ORF">LX70_02903</name>
</gene>
<evidence type="ECO:0000313" key="1">
    <source>
        <dbReference type="EMBL" id="PQV56018.1"/>
    </source>
</evidence>
<keyword evidence="2" id="KW-1185">Reference proteome</keyword>
<dbReference type="AlphaFoldDB" id="A0A2S8S5K0"/>
<evidence type="ECO:0000313" key="2">
    <source>
        <dbReference type="Proteomes" id="UP000238338"/>
    </source>
</evidence>
<dbReference type="Proteomes" id="UP000238338">
    <property type="component" value="Unassembled WGS sequence"/>
</dbReference>
<reference evidence="1 2" key="1">
    <citation type="submission" date="2018-02" db="EMBL/GenBank/DDBJ databases">
        <title>Genomic Encyclopedia of Archaeal and Bacterial Type Strains, Phase II (KMG-II): from individual species to whole genera.</title>
        <authorList>
            <person name="Goeker M."/>
        </authorList>
    </citation>
    <scope>NUCLEOTIDE SEQUENCE [LARGE SCALE GENOMIC DNA]</scope>
    <source>
        <strain evidence="1 2">DSM 18921</strain>
    </source>
</reference>
<dbReference type="RefSeq" id="WP_105515478.1">
    <property type="nucleotide sequence ID" value="NZ_PVEP01000006.1"/>
</dbReference>
<comment type="caution">
    <text evidence="1">The sequence shown here is derived from an EMBL/GenBank/DDBJ whole genome shotgun (WGS) entry which is preliminary data.</text>
</comment>
<proteinExistence type="predicted"/>
<accession>A0A2S8S5K0</accession>
<protein>
    <submittedName>
        <fullName evidence="1">Uncharacterized protein</fullName>
    </submittedName>
</protein>
<name>A0A2S8S5K0_9RHOB</name>
<organism evidence="1 2">
    <name type="scientific">Albidovulum denitrificans</name>
    <dbReference type="NCBI Taxonomy" id="404881"/>
    <lineage>
        <taxon>Bacteria</taxon>
        <taxon>Pseudomonadati</taxon>
        <taxon>Pseudomonadota</taxon>
        <taxon>Alphaproteobacteria</taxon>
        <taxon>Rhodobacterales</taxon>
        <taxon>Paracoccaceae</taxon>
        <taxon>Albidovulum</taxon>
    </lineage>
</organism>
<sequence length="144" mass="15532">MSALRDEIRAILREEIAALRADAAPAAPQTERVRIATGADLNRFAQDLLRRASSPDFAARVMAGAHRFDLDDGARGGTAYSAPIVTGPARTPPGTIDKALITERDIAALGGGVRTLRLGPQNRLTPLARDEARRRGIRIERADR</sequence>
<dbReference type="EMBL" id="PVEP01000006">
    <property type="protein sequence ID" value="PQV56018.1"/>
    <property type="molecule type" value="Genomic_DNA"/>
</dbReference>